<organism evidence="1 2">
    <name type="scientific">Actinoplanes derwentensis</name>
    <dbReference type="NCBI Taxonomy" id="113562"/>
    <lineage>
        <taxon>Bacteria</taxon>
        <taxon>Bacillati</taxon>
        <taxon>Actinomycetota</taxon>
        <taxon>Actinomycetes</taxon>
        <taxon>Micromonosporales</taxon>
        <taxon>Micromonosporaceae</taxon>
        <taxon>Actinoplanes</taxon>
    </lineage>
</organism>
<dbReference type="AlphaFoldDB" id="A0A1H1VHJ2"/>
<name>A0A1H1VHJ2_9ACTN</name>
<dbReference type="RefSeq" id="WP_269461010.1">
    <property type="nucleotide sequence ID" value="NZ_BOMJ01000011.1"/>
</dbReference>
<sequence>MAAAAAPTPDRLVDLTARVHDQTTKAACPKVIKVIKKAPGL</sequence>
<gene>
    <name evidence="1" type="ORF">SAMN04489716_1763</name>
</gene>
<dbReference type="EMBL" id="LT629758">
    <property type="protein sequence ID" value="SDS84222.1"/>
    <property type="molecule type" value="Genomic_DNA"/>
</dbReference>
<keyword evidence="2" id="KW-1185">Reference proteome</keyword>
<evidence type="ECO:0000313" key="1">
    <source>
        <dbReference type="EMBL" id="SDS84222.1"/>
    </source>
</evidence>
<reference evidence="1 2" key="1">
    <citation type="submission" date="2016-10" db="EMBL/GenBank/DDBJ databases">
        <authorList>
            <person name="de Groot N.N."/>
        </authorList>
    </citation>
    <scope>NUCLEOTIDE SEQUENCE [LARGE SCALE GENOMIC DNA]</scope>
    <source>
        <strain evidence="1 2">DSM 43941</strain>
    </source>
</reference>
<dbReference type="Proteomes" id="UP000198688">
    <property type="component" value="Chromosome I"/>
</dbReference>
<proteinExistence type="predicted"/>
<evidence type="ECO:0000313" key="2">
    <source>
        <dbReference type="Proteomes" id="UP000198688"/>
    </source>
</evidence>
<accession>A0A1H1VHJ2</accession>
<protein>
    <submittedName>
        <fullName evidence="1">Uncharacterized protein</fullName>
    </submittedName>
</protein>